<evidence type="ECO:0000313" key="2">
    <source>
        <dbReference type="Proteomes" id="UP000829447"/>
    </source>
</evidence>
<organism evidence="1 2">
    <name type="scientific">Pangasianodon gigas</name>
    <name type="common">Mekong giant catfish</name>
    <name type="synonym">Pangasius gigas</name>
    <dbReference type="NCBI Taxonomy" id="30993"/>
    <lineage>
        <taxon>Eukaryota</taxon>
        <taxon>Metazoa</taxon>
        <taxon>Chordata</taxon>
        <taxon>Craniata</taxon>
        <taxon>Vertebrata</taxon>
        <taxon>Euteleostomi</taxon>
        <taxon>Actinopterygii</taxon>
        <taxon>Neopterygii</taxon>
        <taxon>Teleostei</taxon>
        <taxon>Ostariophysi</taxon>
        <taxon>Siluriformes</taxon>
        <taxon>Pangasiidae</taxon>
        <taxon>Pangasianodon</taxon>
    </lineage>
</organism>
<dbReference type="Proteomes" id="UP000829447">
    <property type="component" value="Linkage Group LG6"/>
</dbReference>
<evidence type="ECO:0000313" key="1">
    <source>
        <dbReference type="EMBL" id="MCI4379495.1"/>
    </source>
</evidence>
<proteinExistence type="predicted"/>
<protein>
    <submittedName>
        <fullName evidence="1">Uncharacterized protein</fullName>
    </submittedName>
</protein>
<gene>
    <name evidence="1" type="ORF">PGIGA_G00229050</name>
</gene>
<name>A0ACC5WLF9_PANGG</name>
<sequence length="76" mass="8578">MRPPTGPQSSAALLIVLFSVLNTCASRTLNGKRRRAESPERGFGAKERFQIVTQHNRLRSRVEPMAANMQKMVRLL</sequence>
<comment type="caution">
    <text evidence="1">The sequence shown here is derived from an EMBL/GenBank/DDBJ whole genome shotgun (WGS) entry which is preliminary data.</text>
</comment>
<dbReference type="EMBL" id="CM040459">
    <property type="protein sequence ID" value="MCI4379495.1"/>
    <property type="molecule type" value="Genomic_DNA"/>
</dbReference>
<keyword evidence="2" id="KW-1185">Reference proteome</keyword>
<accession>A0ACC5WLF9</accession>
<reference evidence="1 2" key="1">
    <citation type="journal article" date="2022" name="bioRxiv">
        <title>An ancient truncated duplication of the anti-Mullerian hormone receptor type 2 gene is a potential conserved master sex determinant in the Pangasiidae catfish family.</title>
        <authorList>
            <person name="Wen M."/>
            <person name="Pan Q."/>
            <person name="Jouanno E."/>
            <person name="Montfort J."/>
            <person name="Zahm M."/>
            <person name="Cabau C."/>
            <person name="Klopp C."/>
            <person name="Iampietro C."/>
            <person name="Roques C."/>
            <person name="Bouchez O."/>
            <person name="Castinel A."/>
            <person name="Donnadieu C."/>
            <person name="Parrinello H."/>
            <person name="Poncet C."/>
            <person name="Belmonte E."/>
            <person name="Gautier V."/>
            <person name="Avarre J.-C."/>
            <person name="Dugue R."/>
            <person name="Gustiano R."/>
            <person name="Ha T.T.T."/>
            <person name="Campet M."/>
            <person name="Sriphairoj K."/>
            <person name="Ribolli J."/>
            <person name="de Almeida F.L."/>
            <person name="Desvignes T."/>
            <person name="Postlethwait J.H."/>
            <person name="Bucao C.F."/>
            <person name="Robinson-Rechavi M."/>
            <person name="Bobe J."/>
            <person name="Herpin A."/>
            <person name="Guiguen Y."/>
        </authorList>
    </citation>
    <scope>NUCLEOTIDE SEQUENCE [LARGE SCALE GENOMIC DNA]</scope>
    <source>
        <strain evidence="1">YG-Dec2019</strain>
    </source>
</reference>